<sequence>MMNSITQAHDAYRLSLQNSLIDNGSNNSPEATTPQESFGAVLSKTLQNTLDTGHDAEQKAVVGLNGHGDMTQIVTAVSNAQLALQTTTTIRDRMVQSYQDIMRMSI</sequence>
<dbReference type="PANTHER" id="PTHR34653:SF1">
    <property type="entry name" value="FLAGELLAR HOOK-BASAL BODY COMPLEX PROTEIN FLIE"/>
    <property type="match status" value="1"/>
</dbReference>
<evidence type="ECO:0000256" key="3">
    <source>
        <dbReference type="ARBA" id="ARBA00023143"/>
    </source>
</evidence>
<dbReference type="EMBL" id="CP038141">
    <property type="protein sequence ID" value="QDH16572.1"/>
    <property type="molecule type" value="Genomic_DNA"/>
</dbReference>
<proteinExistence type="inferred from homology"/>
<dbReference type="PANTHER" id="PTHR34653">
    <property type="match status" value="1"/>
</dbReference>
<evidence type="ECO:0000256" key="4">
    <source>
        <dbReference type="HAMAP-Rule" id="MF_00724"/>
    </source>
</evidence>
<dbReference type="Proteomes" id="UP000316313">
    <property type="component" value="Chromosome"/>
</dbReference>
<dbReference type="OrthoDB" id="8481852at2"/>
<dbReference type="HAMAP" id="MF_00724">
    <property type="entry name" value="FliE"/>
    <property type="match status" value="1"/>
</dbReference>
<dbReference type="AlphaFoldDB" id="A0A4Y6UG72"/>
<comment type="subcellular location">
    <subcellularLocation>
        <location evidence="1 4">Bacterial flagellum basal body</location>
    </subcellularLocation>
</comment>
<keyword evidence="5" id="KW-0282">Flagellum</keyword>
<evidence type="ECO:0000313" key="6">
    <source>
        <dbReference type="Proteomes" id="UP000316313"/>
    </source>
</evidence>
<gene>
    <name evidence="4" type="primary">fliE</name>
    <name evidence="5" type="ORF">E3D00_02530</name>
</gene>
<protein>
    <recommendedName>
        <fullName evidence="4">Flagellar hook-basal body complex protein FliE</fullName>
    </recommendedName>
</protein>
<keyword evidence="3 4" id="KW-0975">Bacterial flagellum</keyword>
<keyword evidence="6" id="KW-1185">Reference proteome</keyword>
<keyword evidence="5" id="KW-0966">Cell projection</keyword>
<evidence type="ECO:0000256" key="2">
    <source>
        <dbReference type="ARBA" id="ARBA00009272"/>
    </source>
</evidence>
<keyword evidence="5" id="KW-0969">Cilium</keyword>
<accession>A0A4Y6UG72</accession>
<dbReference type="GO" id="GO:0003774">
    <property type="term" value="F:cytoskeletal motor activity"/>
    <property type="evidence" value="ECO:0007669"/>
    <property type="project" value="InterPro"/>
</dbReference>
<dbReference type="KEGG" id="ssam:E3D00_02530"/>
<comment type="similarity">
    <text evidence="2 4">Belongs to the FliE family.</text>
</comment>
<dbReference type="GO" id="GO:0071973">
    <property type="term" value="P:bacterial-type flagellum-dependent cell motility"/>
    <property type="evidence" value="ECO:0007669"/>
    <property type="project" value="InterPro"/>
</dbReference>
<dbReference type="GO" id="GO:0009425">
    <property type="term" value="C:bacterial-type flagellum basal body"/>
    <property type="evidence" value="ECO:0007669"/>
    <property type="project" value="UniProtKB-SubCell"/>
</dbReference>
<evidence type="ECO:0000256" key="1">
    <source>
        <dbReference type="ARBA" id="ARBA00004117"/>
    </source>
</evidence>
<dbReference type="PRINTS" id="PR01006">
    <property type="entry name" value="FLGHOOKFLIE"/>
</dbReference>
<dbReference type="Pfam" id="PF02049">
    <property type="entry name" value="FliE"/>
    <property type="match status" value="1"/>
</dbReference>
<dbReference type="InterPro" id="IPR001624">
    <property type="entry name" value="FliE"/>
</dbReference>
<reference evidence="5 6" key="1">
    <citation type="submission" date="2019-03" db="EMBL/GenBank/DDBJ databases">
        <title>The complete genome sequence of Swingsia samuiensis NBRC107927(T).</title>
        <authorList>
            <person name="Chua K.-O."/>
            <person name="Chan K.-G."/>
            <person name="See-Too W.-S."/>
        </authorList>
    </citation>
    <scope>NUCLEOTIDE SEQUENCE [LARGE SCALE GENOMIC DNA]</scope>
    <source>
        <strain evidence="5 6">AH83</strain>
    </source>
</reference>
<evidence type="ECO:0000313" key="5">
    <source>
        <dbReference type="EMBL" id="QDH16572.1"/>
    </source>
</evidence>
<name>A0A4Y6UG72_9PROT</name>
<dbReference type="GO" id="GO:0005198">
    <property type="term" value="F:structural molecule activity"/>
    <property type="evidence" value="ECO:0007669"/>
    <property type="project" value="InterPro"/>
</dbReference>
<organism evidence="5 6">
    <name type="scientific">Swingsia samuiensis</name>
    <dbReference type="NCBI Taxonomy" id="1293412"/>
    <lineage>
        <taxon>Bacteria</taxon>
        <taxon>Pseudomonadati</taxon>
        <taxon>Pseudomonadota</taxon>
        <taxon>Alphaproteobacteria</taxon>
        <taxon>Acetobacterales</taxon>
        <taxon>Acetobacteraceae</taxon>
        <taxon>Swingsia</taxon>
    </lineage>
</organism>
<dbReference type="RefSeq" id="WP_141459658.1">
    <property type="nucleotide sequence ID" value="NZ_CP038141.1"/>
</dbReference>